<evidence type="ECO:0000313" key="10">
    <source>
        <dbReference type="EMBL" id="WVZ93159.1"/>
    </source>
</evidence>
<dbReference type="CDD" id="cd01647">
    <property type="entry name" value="RT_LTR"/>
    <property type="match status" value="1"/>
</dbReference>
<evidence type="ECO:0000256" key="4">
    <source>
        <dbReference type="ARBA" id="ARBA00022722"/>
    </source>
</evidence>
<keyword evidence="4" id="KW-0540">Nuclease</keyword>
<dbReference type="GO" id="GO:0004519">
    <property type="term" value="F:endonuclease activity"/>
    <property type="evidence" value="ECO:0007669"/>
    <property type="project" value="UniProtKB-KW"/>
</dbReference>
<evidence type="ECO:0000256" key="8">
    <source>
        <dbReference type="SAM" id="MobiDB-lite"/>
    </source>
</evidence>
<dbReference type="PROSITE" id="PS50878">
    <property type="entry name" value="RT_POL"/>
    <property type="match status" value="1"/>
</dbReference>
<dbReference type="Gene3D" id="2.40.70.10">
    <property type="entry name" value="Acid Proteases"/>
    <property type="match status" value="1"/>
</dbReference>
<dbReference type="GO" id="GO:0006508">
    <property type="term" value="P:proteolysis"/>
    <property type="evidence" value="ECO:0007669"/>
    <property type="project" value="UniProtKB-KW"/>
</dbReference>
<keyword evidence="3" id="KW-0548">Nucleotidyltransferase</keyword>
<dbReference type="Gene3D" id="3.10.10.10">
    <property type="entry name" value="HIV Type 1 Reverse Transcriptase, subunit A, domain 1"/>
    <property type="match status" value="1"/>
</dbReference>
<keyword evidence="5" id="KW-0255">Endonuclease</keyword>
<accession>A0AAQ3UPP5</accession>
<dbReference type="AlphaFoldDB" id="A0AAQ3UPP5"/>
<evidence type="ECO:0000259" key="9">
    <source>
        <dbReference type="PROSITE" id="PS50878"/>
    </source>
</evidence>
<dbReference type="InterPro" id="IPR043128">
    <property type="entry name" value="Rev_trsase/Diguanyl_cyclase"/>
</dbReference>
<gene>
    <name evidence="10" type="ORF">U9M48_039163</name>
</gene>
<evidence type="ECO:0000256" key="3">
    <source>
        <dbReference type="ARBA" id="ARBA00022695"/>
    </source>
</evidence>
<protein>
    <recommendedName>
        <fullName evidence="9">Reverse transcriptase domain-containing protein</fullName>
    </recommendedName>
</protein>
<feature type="compositionally biased region" description="Polar residues" evidence="8">
    <location>
        <begin position="28"/>
        <end position="48"/>
    </location>
</feature>
<dbReference type="CDD" id="cd00303">
    <property type="entry name" value="retropepsin_like"/>
    <property type="match status" value="1"/>
</dbReference>
<evidence type="ECO:0000256" key="7">
    <source>
        <dbReference type="ARBA" id="ARBA00022918"/>
    </source>
</evidence>
<proteinExistence type="predicted"/>
<keyword evidence="11" id="KW-1185">Reference proteome</keyword>
<keyword evidence="6" id="KW-0378">Hydrolase</keyword>
<dbReference type="InterPro" id="IPR043502">
    <property type="entry name" value="DNA/RNA_pol_sf"/>
</dbReference>
<feature type="region of interest" description="Disordered" evidence="8">
    <location>
        <begin position="21"/>
        <end position="48"/>
    </location>
</feature>
<evidence type="ECO:0000256" key="1">
    <source>
        <dbReference type="ARBA" id="ARBA00022670"/>
    </source>
</evidence>
<dbReference type="InterPro" id="IPR021109">
    <property type="entry name" value="Peptidase_aspartic_dom_sf"/>
</dbReference>
<keyword evidence="1" id="KW-0645">Protease</keyword>
<feature type="domain" description="Reverse transcriptase" evidence="9">
    <location>
        <begin position="410"/>
        <end position="587"/>
    </location>
</feature>
<evidence type="ECO:0000256" key="2">
    <source>
        <dbReference type="ARBA" id="ARBA00022679"/>
    </source>
</evidence>
<reference evidence="10 11" key="1">
    <citation type="submission" date="2024-02" db="EMBL/GenBank/DDBJ databases">
        <title>High-quality chromosome-scale genome assembly of Pensacola bahiagrass (Paspalum notatum Flugge var. saurae).</title>
        <authorList>
            <person name="Vega J.M."/>
            <person name="Podio M."/>
            <person name="Orjuela J."/>
            <person name="Siena L.A."/>
            <person name="Pessino S.C."/>
            <person name="Combes M.C."/>
            <person name="Mariac C."/>
            <person name="Albertini E."/>
            <person name="Pupilli F."/>
            <person name="Ortiz J.P.A."/>
            <person name="Leblanc O."/>
        </authorList>
    </citation>
    <scope>NUCLEOTIDE SEQUENCE [LARGE SCALE GENOMIC DNA]</scope>
    <source>
        <strain evidence="10">R1</strain>
        <tissue evidence="10">Leaf</tissue>
    </source>
</reference>
<dbReference type="Proteomes" id="UP001341281">
    <property type="component" value="Chromosome 09"/>
</dbReference>
<sequence length="608" mass="67936">MLECTEPAIPWHRFKASTSSVTDHHSGATYSVKSPASHSDPWSRTTRKGSWSCSAIRGMFHRRTIRLSSSPLVFQAAFVSTDMQHAMALTCAYEWRPSVADGRFSRPTARVPAPSPQPIVVPGSATPPAAPCNASPPTFKHMSPTKMEERRRQGLCFNCDVPFVRGHHCQRLFYLEVEDSDDNVNATETPADTDIDALVISLLAMTRLRMARTMHVPVTLNSRRLVALLDTDSTHNFLNSSIAEELRLLFSTCPGLHVSVANSDQVPCRRRADHVAMTVVSGPFAVHSYPISLGSFDIVLGVVFLGTLGPVLWDFDQLCLSFRRDGRHGIGCSPSPTPALRVVSVTAQLLLEDLLAAFTNVFAEPTGLPPPRACDHRNHLRPRTLLVAIRPYRYAQLQKDELEHQVATMLTSSMICPSTSALSAPVLLVKKQDASWHFYIDYRALNEHTVKDRFPIPVVDELLDHGARFFTKLDLRSGYHQVRMREEDIEKTAFRTHHGQFEFLVMPFGLTNAPATFQSLMNDVLHPFPHRFILLFFDDILIYSNSWLAHLQHIKTVLEGIHDHSLFVKWSKCSFGTSSVAYLVHVISATGVATDTDKVDAVTSWPQL</sequence>
<dbReference type="PANTHER" id="PTHR24559">
    <property type="entry name" value="TRANSPOSON TY3-I GAG-POL POLYPROTEIN"/>
    <property type="match status" value="1"/>
</dbReference>
<dbReference type="EMBL" id="CP144753">
    <property type="protein sequence ID" value="WVZ93159.1"/>
    <property type="molecule type" value="Genomic_DNA"/>
</dbReference>
<dbReference type="GO" id="GO:0008233">
    <property type="term" value="F:peptidase activity"/>
    <property type="evidence" value="ECO:0007669"/>
    <property type="project" value="UniProtKB-KW"/>
</dbReference>
<dbReference type="InterPro" id="IPR000477">
    <property type="entry name" value="RT_dom"/>
</dbReference>
<dbReference type="InterPro" id="IPR053134">
    <property type="entry name" value="RNA-dir_DNA_polymerase"/>
</dbReference>
<dbReference type="Gene3D" id="3.30.70.270">
    <property type="match status" value="1"/>
</dbReference>
<dbReference type="FunFam" id="3.10.10.10:FF:000007">
    <property type="entry name" value="Retrovirus-related Pol polyprotein from transposon 17.6-like Protein"/>
    <property type="match status" value="1"/>
</dbReference>
<evidence type="ECO:0000313" key="11">
    <source>
        <dbReference type="Proteomes" id="UP001341281"/>
    </source>
</evidence>
<dbReference type="Pfam" id="PF00078">
    <property type="entry name" value="RVT_1"/>
    <property type="match status" value="1"/>
</dbReference>
<keyword evidence="7" id="KW-0695">RNA-directed DNA polymerase</keyword>
<name>A0AAQ3UPP5_PASNO</name>
<organism evidence="10 11">
    <name type="scientific">Paspalum notatum var. saurae</name>
    <dbReference type="NCBI Taxonomy" id="547442"/>
    <lineage>
        <taxon>Eukaryota</taxon>
        <taxon>Viridiplantae</taxon>
        <taxon>Streptophyta</taxon>
        <taxon>Embryophyta</taxon>
        <taxon>Tracheophyta</taxon>
        <taxon>Spermatophyta</taxon>
        <taxon>Magnoliopsida</taxon>
        <taxon>Liliopsida</taxon>
        <taxon>Poales</taxon>
        <taxon>Poaceae</taxon>
        <taxon>PACMAD clade</taxon>
        <taxon>Panicoideae</taxon>
        <taxon>Andropogonodae</taxon>
        <taxon>Paspaleae</taxon>
        <taxon>Paspalinae</taxon>
        <taxon>Paspalum</taxon>
    </lineage>
</organism>
<dbReference type="SUPFAM" id="SSF56672">
    <property type="entry name" value="DNA/RNA polymerases"/>
    <property type="match status" value="1"/>
</dbReference>
<keyword evidence="2" id="KW-0808">Transferase</keyword>
<evidence type="ECO:0000256" key="5">
    <source>
        <dbReference type="ARBA" id="ARBA00022759"/>
    </source>
</evidence>
<evidence type="ECO:0000256" key="6">
    <source>
        <dbReference type="ARBA" id="ARBA00022801"/>
    </source>
</evidence>
<dbReference type="PANTHER" id="PTHR24559:SF452">
    <property type="entry name" value="INTEGRASE CATALYTIC DOMAIN-CONTAINING PROTEIN"/>
    <property type="match status" value="1"/>
</dbReference>
<dbReference type="GO" id="GO:0003964">
    <property type="term" value="F:RNA-directed DNA polymerase activity"/>
    <property type="evidence" value="ECO:0007669"/>
    <property type="project" value="UniProtKB-KW"/>
</dbReference>